<keyword evidence="2" id="KW-1133">Transmembrane helix</keyword>
<evidence type="ECO:0000313" key="3">
    <source>
        <dbReference type="EMBL" id="KAJ6242849.1"/>
    </source>
</evidence>
<keyword evidence="2" id="KW-0812">Transmembrane</keyword>
<reference evidence="3" key="1">
    <citation type="submission" date="2022-08" db="EMBL/GenBank/DDBJ databases">
        <title>Novel sulfate-reducing endosymbionts in the free-living metamonad Anaeramoeba.</title>
        <authorList>
            <person name="Jerlstrom-Hultqvist J."/>
            <person name="Cepicka I."/>
            <person name="Gallot-Lavallee L."/>
            <person name="Salas-Leiva D."/>
            <person name="Curtis B.A."/>
            <person name="Zahonova K."/>
            <person name="Pipaliya S."/>
            <person name="Dacks J."/>
            <person name="Roger A.J."/>
        </authorList>
    </citation>
    <scope>NUCLEOTIDE SEQUENCE</scope>
    <source>
        <strain evidence="3">Schooner1</strain>
    </source>
</reference>
<feature type="transmembrane region" description="Helical" evidence="2">
    <location>
        <begin position="124"/>
        <end position="150"/>
    </location>
</feature>
<feature type="transmembrane region" description="Helical" evidence="2">
    <location>
        <begin position="446"/>
        <end position="465"/>
    </location>
</feature>
<dbReference type="Proteomes" id="UP001150062">
    <property type="component" value="Unassembled WGS sequence"/>
</dbReference>
<feature type="transmembrane region" description="Helical" evidence="2">
    <location>
        <begin position="421"/>
        <end position="440"/>
    </location>
</feature>
<evidence type="ECO:0000256" key="1">
    <source>
        <dbReference type="SAM" id="MobiDB-lite"/>
    </source>
</evidence>
<keyword evidence="4" id="KW-1185">Reference proteome</keyword>
<evidence type="ECO:0000313" key="4">
    <source>
        <dbReference type="Proteomes" id="UP001150062"/>
    </source>
</evidence>
<feature type="transmembrane region" description="Helical" evidence="2">
    <location>
        <begin position="371"/>
        <end position="400"/>
    </location>
</feature>
<feature type="transmembrane region" description="Helical" evidence="2">
    <location>
        <begin position="303"/>
        <end position="325"/>
    </location>
</feature>
<sequence>MILKPSQIEDCERNQINKNKSKNNTKKTLLNNFTLFNKSPPQIKNKRIKLVKIKNRQIRLQQKLIKRDLLRIKSLLLCNLKSKSKVTFHADLTLTEYLKWLYNQENLINVKEWFRDTIEIYSVYWKYVISFTLILSLFYCVLWFSIFNIYQVIVLKNNSKSPFPNDENQCVLNTKLFSYQKLILFDNSLEAKLSILLLPQAKSYLKSILANLKADKLSNYLSHLLLNPNQIQSNIKDQNRFNNKASHDLIYNKNNNNVINNNNNININNNMNTINSTNNKIVLYQKKKSEFLNQMDNCSFKSVHLILVFFNSFFEAYLTMHLFHLTILVSKNYFKQKQQTITFKNIIPYFSLKSTFWFIFIDTFFKKFMILFAFFSFSMINCLFGFYLNFMSFWFLIVQIDKKIPVWITIKISLQMIHKHFFGTLIFVMFMIIFNFSFYLLSIFGLLFSLPFSYVLLTAAYLHVFGSTKKIHIDNCSSSSTTKPTPTQPLLSLSLSPLEEN</sequence>
<gene>
    <name evidence="3" type="ORF">M0813_02699</name>
</gene>
<keyword evidence="2" id="KW-0472">Membrane</keyword>
<name>A0ABQ8YE83_9EUKA</name>
<accession>A0ABQ8YE83</accession>
<feature type="region of interest" description="Disordered" evidence="1">
    <location>
        <begin position="477"/>
        <end position="501"/>
    </location>
</feature>
<organism evidence="3 4">
    <name type="scientific">Anaeramoeba flamelloides</name>
    <dbReference type="NCBI Taxonomy" id="1746091"/>
    <lineage>
        <taxon>Eukaryota</taxon>
        <taxon>Metamonada</taxon>
        <taxon>Anaeramoebidae</taxon>
        <taxon>Anaeramoeba</taxon>
    </lineage>
</organism>
<comment type="caution">
    <text evidence="3">The sequence shown here is derived from an EMBL/GenBank/DDBJ whole genome shotgun (WGS) entry which is preliminary data.</text>
</comment>
<dbReference type="EMBL" id="JAOAOG010000173">
    <property type="protein sequence ID" value="KAJ6242849.1"/>
    <property type="molecule type" value="Genomic_DNA"/>
</dbReference>
<evidence type="ECO:0000256" key="2">
    <source>
        <dbReference type="SAM" id="Phobius"/>
    </source>
</evidence>
<proteinExistence type="predicted"/>
<protein>
    <submittedName>
        <fullName evidence="3">Uncharacterized protein</fullName>
    </submittedName>
</protein>
<feature type="transmembrane region" description="Helical" evidence="2">
    <location>
        <begin position="346"/>
        <end position="365"/>
    </location>
</feature>